<feature type="region of interest" description="Disordered" evidence="1">
    <location>
        <begin position="124"/>
        <end position="172"/>
    </location>
</feature>
<keyword evidence="3" id="KW-1185">Reference proteome</keyword>
<sequence>MYKTKLLDLKEKNKKKKIRKKKSKQGTQERKCYLFFFVVTDSLGLLHLPPPLEATEWSYYSPPPLRRLPYRLQLRPPLPRLAPHQHLVLLLQRLRGDDSPAAVASLLLPGPLLEELIGQRDLQRPRGRLADVERPDEGGALPGGGGAGADEGGGKGDEGEHGVEEVGREQEVGVPRLELVAGGEWGHLLADEEGVGAADEVAGVLLHELGRGNRAVVDPDTAVAANDLDSGRRGRVGPGGDRRAARGAHEVQAPRDHLQTERLQPHFFVLLLCDLSPHV</sequence>
<gene>
    <name evidence="2" type="ORF">Cni_G10504</name>
</gene>
<feature type="compositionally biased region" description="Basic and acidic residues" evidence="1">
    <location>
        <begin position="152"/>
        <end position="171"/>
    </location>
</feature>
<feature type="compositionally biased region" description="Basic and acidic residues" evidence="1">
    <location>
        <begin position="240"/>
        <end position="252"/>
    </location>
</feature>
<evidence type="ECO:0000256" key="1">
    <source>
        <dbReference type="SAM" id="MobiDB-lite"/>
    </source>
</evidence>
<proteinExistence type="predicted"/>
<accession>A0AAQ3K7T3</accession>
<evidence type="ECO:0000313" key="2">
    <source>
        <dbReference type="EMBL" id="WOL01787.1"/>
    </source>
</evidence>
<feature type="region of interest" description="Disordered" evidence="1">
    <location>
        <begin position="228"/>
        <end position="252"/>
    </location>
</feature>
<protein>
    <submittedName>
        <fullName evidence="2">Uncharacterized protein</fullName>
    </submittedName>
</protein>
<name>A0AAQ3K7T3_9LILI</name>
<dbReference type="AlphaFoldDB" id="A0AAQ3K7T3"/>
<feature type="compositionally biased region" description="Basic and acidic residues" evidence="1">
    <location>
        <begin position="124"/>
        <end position="137"/>
    </location>
</feature>
<organism evidence="2 3">
    <name type="scientific">Canna indica</name>
    <name type="common">Indian-shot</name>
    <dbReference type="NCBI Taxonomy" id="4628"/>
    <lineage>
        <taxon>Eukaryota</taxon>
        <taxon>Viridiplantae</taxon>
        <taxon>Streptophyta</taxon>
        <taxon>Embryophyta</taxon>
        <taxon>Tracheophyta</taxon>
        <taxon>Spermatophyta</taxon>
        <taxon>Magnoliopsida</taxon>
        <taxon>Liliopsida</taxon>
        <taxon>Zingiberales</taxon>
        <taxon>Cannaceae</taxon>
        <taxon>Canna</taxon>
    </lineage>
</organism>
<dbReference type="EMBL" id="CP136892">
    <property type="protein sequence ID" value="WOL01787.1"/>
    <property type="molecule type" value="Genomic_DNA"/>
</dbReference>
<reference evidence="2 3" key="1">
    <citation type="submission" date="2023-10" db="EMBL/GenBank/DDBJ databases">
        <title>Chromosome-scale genome assembly provides insights into flower coloration mechanisms of Canna indica.</title>
        <authorList>
            <person name="Li C."/>
        </authorList>
    </citation>
    <scope>NUCLEOTIDE SEQUENCE [LARGE SCALE GENOMIC DNA]</scope>
    <source>
        <tissue evidence="2">Flower</tissue>
    </source>
</reference>
<feature type="compositionally biased region" description="Gly residues" evidence="1">
    <location>
        <begin position="140"/>
        <end position="151"/>
    </location>
</feature>
<dbReference type="Proteomes" id="UP001327560">
    <property type="component" value="Chromosome 3"/>
</dbReference>
<evidence type="ECO:0000313" key="3">
    <source>
        <dbReference type="Proteomes" id="UP001327560"/>
    </source>
</evidence>